<gene>
    <name evidence="2" type="ORF">V6B39_18105</name>
</gene>
<dbReference type="Proteomes" id="UP001369248">
    <property type="component" value="Chromosome"/>
</dbReference>
<reference evidence="3" key="1">
    <citation type="submission" date="2024-02" db="EMBL/GenBank/DDBJ databases">
        <title>Exploring bacterial hosts of class 1 integrons in salad vegetable microbiomes with epicPCR.</title>
        <authorList>
            <person name="Qi Q."/>
            <person name="Ghaly T.M."/>
            <person name="Gillings M.R."/>
            <person name="Tetu S.G."/>
        </authorList>
    </citation>
    <scope>NUCLEOTIDE SEQUENCE [LARGE SCALE GENOMIC DNA]</scope>
    <source>
        <strain evidence="3">S2-2023-2</strain>
    </source>
</reference>
<protein>
    <submittedName>
        <fullName evidence="2">Transposase</fullName>
    </submittedName>
</protein>
<proteinExistence type="predicted"/>
<dbReference type="EMBL" id="CP146072">
    <property type="protein sequence ID" value="WWR36868.1"/>
    <property type="molecule type" value="Genomic_DNA"/>
</dbReference>
<evidence type="ECO:0000313" key="3">
    <source>
        <dbReference type="Proteomes" id="UP001369248"/>
    </source>
</evidence>
<sequence length="83" mass="9396">MVYDFNPGRSGEYARNFLGHRKGKLVCDDYGGHQTCFALGVTKIGCMAHARQVLRVTRHQKSILAEHAFQLCLKTNKETWTAI</sequence>
<feature type="domain" description="Transposase IS66 central" evidence="1">
    <location>
        <begin position="2"/>
        <end position="74"/>
    </location>
</feature>
<keyword evidence="3" id="KW-1185">Reference proteome</keyword>
<name>A0ABZ2H2W1_9PSED</name>
<evidence type="ECO:0000313" key="2">
    <source>
        <dbReference type="EMBL" id="WWR36868.1"/>
    </source>
</evidence>
<evidence type="ECO:0000259" key="1">
    <source>
        <dbReference type="Pfam" id="PF03050"/>
    </source>
</evidence>
<dbReference type="Pfam" id="PF03050">
    <property type="entry name" value="DDE_Tnp_IS66"/>
    <property type="match status" value="1"/>
</dbReference>
<accession>A0ABZ2H2W1</accession>
<organism evidence="2 3">
    <name type="scientific">Pseudomonas bubulae</name>
    <dbReference type="NCBI Taxonomy" id="2316085"/>
    <lineage>
        <taxon>Bacteria</taxon>
        <taxon>Pseudomonadati</taxon>
        <taxon>Pseudomonadota</taxon>
        <taxon>Gammaproteobacteria</taxon>
        <taxon>Pseudomonadales</taxon>
        <taxon>Pseudomonadaceae</taxon>
        <taxon>Pseudomonas</taxon>
    </lineage>
</organism>
<dbReference type="InterPro" id="IPR004291">
    <property type="entry name" value="Transposase_IS66_central"/>
</dbReference>
<dbReference type="RefSeq" id="WP_301447441.1">
    <property type="nucleotide sequence ID" value="NZ_CP146072.1"/>
</dbReference>
<dbReference type="GeneID" id="89545202"/>